<protein>
    <submittedName>
        <fullName evidence="2">Uncharacterized protein</fullName>
    </submittedName>
</protein>
<dbReference type="EMBL" id="AP026867">
    <property type="protein sequence ID" value="BDS10200.1"/>
    <property type="molecule type" value="Genomic_DNA"/>
</dbReference>
<feature type="region of interest" description="Disordered" evidence="1">
    <location>
        <begin position="1"/>
        <end position="31"/>
    </location>
</feature>
<feature type="compositionally biased region" description="Basic and acidic residues" evidence="1">
    <location>
        <begin position="1"/>
        <end position="20"/>
    </location>
</feature>
<keyword evidence="3" id="KW-1185">Reference proteome</keyword>
<dbReference type="Proteomes" id="UP001060919">
    <property type="component" value="Chromosome"/>
</dbReference>
<evidence type="ECO:0000313" key="3">
    <source>
        <dbReference type="Proteomes" id="UP001060919"/>
    </source>
</evidence>
<organism evidence="2 3">
    <name type="scientific">Aureispira anguillae</name>
    <dbReference type="NCBI Taxonomy" id="2864201"/>
    <lineage>
        <taxon>Bacteria</taxon>
        <taxon>Pseudomonadati</taxon>
        <taxon>Bacteroidota</taxon>
        <taxon>Saprospiria</taxon>
        <taxon>Saprospirales</taxon>
        <taxon>Saprospiraceae</taxon>
        <taxon>Aureispira</taxon>
    </lineage>
</organism>
<reference evidence="2" key="1">
    <citation type="submission" date="2022-09" db="EMBL/GenBank/DDBJ databases">
        <title>Aureispira anguillicida sp. nov., isolated from Leptocephalus of Japanese eel Anguilla japonica.</title>
        <authorList>
            <person name="Yuasa K."/>
            <person name="Mekata T."/>
            <person name="Ikunari K."/>
        </authorList>
    </citation>
    <scope>NUCLEOTIDE SEQUENCE</scope>
    <source>
        <strain evidence="2">EL160426</strain>
    </source>
</reference>
<dbReference type="KEGG" id="aup:AsAng_0009080"/>
<evidence type="ECO:0000256" key="1">
    <source>
        <dbReference type="SAM" id="MobiDB-lite"/>
    </source>
</evidence>
<proteinExistence type="predicted"/>
<sequence>MLINGNEKKDKNRGWKETKTKKTFGNLTKGF</sequence>
<dbReference type="AlphaFoldDB" id="A0A915YBU0"/>
<evidence type="ECO:0000313" key="2">
    <source>
        <dbReference type="EMBL" id="BDS10200.1"/>
    </source>
</evidence>
<name>A0A915YBU0_9BACT</name>
<accession>A0A915YBU0</accession>
<gene>
    <name evidence="2" type="ORF">AsAng_0009080</name>
</gene>